<evidence type="ECO:0000256" key="4">
    <source>
        <dbReference type="ARBA" id="ARBA00022490"/>
    </source>
</evidence>
<feature type="region of interest" description="Disordered" evidence="11">
    <location>
        <begin position="529"/>
        <end position="549"/>
    </location>
</feature>
<reference evidence="12" key="1">
    <citation type="submission" date="2023-04" db="EMBL/GenBank/DDBJ databases">
        <title>Ambrosiozyma monospora NBRC 1965.</title>
        <authorList>
            <person name="Ichikawa N."/>
            <person name="Sato H."/>
            <person name="Tonouchi N."/>
        </authorList>
    </citation>
    <scope>NUCLEOTIDE SEQUENCE</scope>
    <source>
        <strain evidence="12">NBRC 1965</strain>
    </source>
</reference>
<dbReference type="InterPro" id="IPR012720">
    <property type="entry name" value="Chap_CCT_eta"/>
</dbReference>
<dbReference type="PRINTS" id="PR00304">
    <property type="entry name" value="TCOMPLEXTCP1"/>
</dbReference>
<dbReference type="SUPFAM" id="SSF52029">
    <property type="entry name" value="GroEL apical domain-like"/>
    <property type="match status" value="1"/>
</dbReference>
<keyword evidence="13" id="KW-1185">Reference proteome</keyword>
<dbReference type="OrthoDB" id="10248520at2759"/>
<dbReference type="GO" id="GO:0016887">
    <property type="term" value="F:ATP hydrolysis activity"/>
    <property type="evidence" value="ECO:0007669"/>
    <property type="project" value="InterPro"/>
</dbReference>
<dbReference type="InterPro" id="IPR002423">
    <property type="entry name" value="Cpn60/GroEL/TCP-1"/>
</dbReference>
<dbReference type="InterPro" id="IPR027409">
    <property type="entry name" value="GroEL-like_apical_dom_sf"/>
</dbReference>
<dbReference type="NCBIfam" id="NF041083">
    <property type="entry name" value="thermosome_beta"/>
    <property type="match status" value="1"/>
</dbReference>
<dbReference type="PROSITE" id="PS00751">
    <property type="entry name" value="TCP1_2"/>
    <property type="match status" value="1"/>
</dbReference>
<dbReference type="InterPro" id="IPR027410">
    <property type="entry name" value="TCP-1-like_intermed_sf"/>
</dbReference>
<evidence type="ECO:0000313" key="13">
    <source>
        <dbReference type="Proteomes" id="UP001165063"/>
    </source>
</evidence>
<comment type="similarity">
    <text evidence="2 9">Belongs to the TCP-1 chaperonin family.</text>
</comment>
<evidence type="ECO:0000256" key="9">
    <source>
        <dbReference type="RuleBase" id="RU004187"/>
    </source>
</evidence>
<comment type="subcellular location">
    <subcellularLocation>
        <location evidence="1 10">Cytoplasm</location>
    </subcellularLocation>
</comment>
<dbReference type="PROSITE" id="PS00995">
    <property type="entry name" value="TCP1_3"/>
    <property type="match status" value="1"/>
</dbReference>
<dbReference type="InterPro" id="IPR002194">
    <property type="entry name" value="Chaperonin_TCP-1_CS"/>
</dbReference>
<dbReference type="Proteomes" id="UP001165063">
    <property type="component" value="Unassembled WGS sequence"/>
</dbReference>
<comment type="function">
    <text evidence="8">Molecular chaperone; assists the folding of proteins upon ATP hydrolysis. Known to play a role, in vitro, in the folding of actin and tubulin. In yeast may play a role in mitotic spindle formation.</text>
</comment>
<keyword evidence="6 9" id="KW-0067">ATP-binding</keyword>
<evidence type="ECO:0000256" key="2">
    <source>
        <dbReference type="ARBA" id="ARBA00008020"/>
    </source>
</evidence>
<comment type="subunit">
    <text evidence="10">Heterooligomeric complex that forms two stacked rings.</text>
</comment>
<dbReference type="InterPro" id="IPR054827">
    <property type="entry name" value="thermosome_alpha"/>
</dbReference>
<evidence type="ECO:0000256" key="3">
    <source>
        <dbReference type="ARBA" id="ARBA00011531"/>
    </source>
</evidence>
<dbReference type="GO" id="GO:0140662">
    <property type="term" value="F:ATP-dependent protein folding chaperone"/>
    <property type="evidence" value="ECO:0007669"/>
    <property type="project" value="InterPro"/>
</dbReference>
<keyword evidence="5 9" id="KW-0547">Nucleotide-binding</keyword>
<dbReference type="AlphaFoldDB" id="A0A9W6Z048"/>
<keyword evidence="7 9" id="KW-0143">Chaperone</keyword>
<dbReference type="InterPro" id="IPR053374">
    <property type="entry name" value="TCP-1_chaperonin"/>
</dbReference>
<dbReference type="FunFam" id="3.30.260.10:FF:000022">
    <property type="entry name" value="T-complex protein 1 subunit eta"/>
    <property type="match status" value="1"/>
</dbReference>
<dbReference type="InterPro" id="IPR017998">
    <property type="entry name" value="Chaperone_TCP-1"/>
</dbReference>
<accession>A0A9W6Z048</accession>
<proteinExistence type="inferred from homology"/>
<name>A0A9W6Z048_AMBMO</name>
<dbReference type="InterPro" id="IPR027413">
    <property type="entry name" value="GROEL-like_equatorial_sf"/>
</dbReference>
<evidence type="ECO:0000256" key="7">
    <source>
        <dbReference type="ARBA" id="ARBA00023186"/>
    </source>
</evidence>
<dbReference type="NCBIfam" id="NF041082">
    <property type="entry name" value="thermosome_alpha"/>
    <property type="match status" value="1"/>
</dbReference>
<dbReference type="GO" id="GO:0005524">
    <property type="term" value="F:ATP binding"/>
    <property type="evidence" value="ECO:0007669"/>
    <property type="project" value="UniProtKB-KW"/>
</dbReference>
<dbReference type="Gene3D" id="1.10.560.10">
    <property type="entry name" value="GroEL-like equatorial domain"/>
    <property type="match status" value="1"/>
</dbReference>
<protein>
    <recommendedName>
        <fullName evidence="10">T-complex protein 1 subunit eta</fullName>
        <shortName evidence="10">TCP-1-eta</shortName>
    </recommendedName>
    <alternativeName>
        <fullName evidence="10">CCT-eta</fullName>
    </alternativeName>
</protein>
<dbReference type="Gene3D" id="3.30.260.10">
    <property type="entry name" value="TCP-1-like chaperonin intermediate domain"/>
    <property type="match status" value="1"/>
</dbReference>
<comment type="caution">
    <text evidence="12">The sequence shown here is derived from an EMBL/GenBank/DDBJ whole genome shotgun (WGS) entry which is preliminary data.</text>
</comment>
<evidence type="ECO:0000313" key="12">
    <source>
        <dbReference type="EMBL" id="GMG34020.1"/>
    </source>
</evidence>
<evidence type="ECO:0000256" key="6">
    <source>
        <dbReference type="ARBA" id="ARBA00022840"/>
    </source>
</evidence>
<keyword evidence="4 10" id="KW-0963">Cytoplasm</keyword>
<evidence type="ECO:0000256" key="10">
    <source>
        <dbReference type="RuleBase" id="RU365042"/>
    </source>
</evidence>
<dbReference type="PANTHER" id="PTHR11353">
    <property type="entry name" value="CHAPERONIN"/>
    <property type="match status" value="1"/>
</dbReference>
<dbReference type="SUPFAM" id="SSF48592">
    <property type="entry name" value="GroEL equatorial domain-like"/>
    <property type="match status" value="1"/>
</dbReference>
<dbReference type="FunFam" id="3.50.7.10:FF:000006">
    <property type="entry name" value="T-complex protein 1 subunit eta"/>
    <property type="match status" value="1"/>
</dbReference>
<dbReference type="CDD" id="cd03340">
    <property type="entry name" value="TCP1_eta"/>
    <property type="match status" value="1"/>
</dbReference>
<gene>
    <name evidence="12" type="ORF">Amon01_000436300</name>
</gene>
<organism evidence="12 13">
    <name type="scientific">Ambrosiozyma monospora</name>
    <name type="common">Yeast</name>
    <name type="synonym">Endomycopsis monosporus</name>
    <dbReference type="NCBI Taxonomy" id="43982"/>
    <lineage>
        <taxon>Eukaryota</taxon>
        <taxon>Fungi</taxon>
        <taxon>Dikarya</taxon>
        <taxon>Ascomycota</taxon>
        <taxon>Saccharomycotina</taxon>
        <taxon>Pichiomycetes</taxon>
        <taxon>Pichiales</taxon>
        <taxon>Pichiaceae</taxon>
        <taxon>Ambrosiozyma</taxon>
    </lineage>
</organism>
<evidence type="ECO:0000256" key="11">
    <source>
        <dbReference type="SAM" id="MobiDB-lite"/>
    </source>
</evidence>
<dbReference type="FunFam" id="1.10.560.10:FF:000017">
    <property type="entry name" value="T-complex protein 1 subunit eta"/>
    <property type="match status" value="1"/>
</dbReference>
<dbReference type="Pfam" id="PF00118">
    <property type="entry name" value="Cpn60_TCP1"/>
    <property type="match status" value="1"/>
</dbReference>
<dbReference type="Gene3D" id="3.50.7.10">
    <property type="entry name" value="GroEL"/>
    <property type="match status" value="1"/>
</dbReference>
<sequence length="549" mass="60372">MSFRGQTPTIVVLKEGTDTSQGRGQIISNINACVAIQDTLRATLGPFGSDILIVNNNKTTISNDGATILKLLDVVHPAAKILVDISRSQDSEVGDGTTSVALLAGEFLKESKQFIEEGMSPTIITKGFRKACELSCEKIKELQVELHNEDPVEFRELLRKCAKTAMSSKIIHKNSDFFTELVVDSVLTLDQDDLNEQLIGIKKVPGGSMTDTKFIKGVAFKKTFSYAGFEQQPKNFKNPKILNLNVELELKAEKDNAEVRIDKINDYQEIVDAEWKLILQKLQAIVDTGANIVLSKLPIGDLATQFFADRGIFCAGRVPQDDMNRVILAVGGSIQTTCSDITEHDLGTCEVFEEVQIGGERYNLFEGCPKTKTVSLILRGGADQVIEEVERSLHDAIMVVKRSIKNRFVVAGGGAIEMELSKILRTYSRTIPGKQQLIISAFAKALEIIPRQLCENAGLDGTELLNKLRSLHSKGEVWYGLDFEKESISNNFEKFIWEPSLVKINALQSATEAAILVLNVDETITNKANEEQPNAAAAAMAGRGRGIPR</sequence>
<dbReference type="GO" id="GO:0051082">
    <property type="term" value="F:unfolded protein binding"/>
    <property type="evidence" value="ECO:0007669"/>
    <property type="project" value="InterPro"/>
</dbReference>
<evidence type="ECO:0000256" key="8">
    <source>
        <dbReference type="ARBA" id="ARBA00025011"/>
    </source>
</evidence>
<evidence type="ECO:0000256" key="5">
    <source>
        <dbReference type="ARBA" id="ARBA00022741"/>
    </source>
</evidence>
<dbReference type="SUPFAM" id="SSF54849">
    <property type="entry name" value="GroEL-intermediate domain like"/>
    <property type="match status" value="1"/>
</dbReference>
<dbReference type="EMBL" id="BSXU01002074">
    <property type="protein sequence ID" value="GMG34020.1"/>
    <property type="molecule type" value="Genomic_DNA"/>
</dbReference>
<comment type="subunit">
    <text evidence="3">Heterooligomeric complex of about 850 to 900 kDa that forms two stacked rings, 12 to 16 nm in diameter.</text>
</comment>
<dbReference type="GO" id="GO:0005832">
    <property type="term" value="C:chaperonin-containing T-complex"/>
    <property type="evidence" value="ECO:0007669"/>
    <property type="project" value="UniProtKB-ARBA"/>
</dbReference>
<dbReference type="NCBIfam" id="TIGR02345">
    <property type="entry name" value="chap_CCT_eta"/>
    <property type="match status" value="1"/>
</dbReference>
<evidence type="ECO:0000256" key="1">
    <source>
        <dbReference type="ARBA" id="ARBA00004496"/>
    </source>
</evidence>